<reference evidence="2 3" key="1">
    <citation type="submission" date="2021-06" db="EMBL/GenBank/DDBJ databases">
        <authorList>
            <person name="Palmer J.M."/>
        </authorList>
    </citation>
    <scope>NUCLEOTIDE SEQUENCE [LARGE SCALE GENOMIC DNA]</scope>
    <source>
        <strain evidence="2 3">GA_2019</strain>
        <tissue evidence="2">Muscle</tissue>
    </source>
</reference>
<sequence length="169" mass="17583">MHIVHGFSPALHSYHSTSPKFASNLATSASSLHSTGAQPAPRPLPPGVHLSNARPSLSLGEMHHTGHLSGTVPCTPCHAQSHLRLVGHSPICALSGTVPSTPCQTQSHLGLVGHSPICALSGTVPSTPCQALPCRAQSHVRLVRHSPIYALSGTVPSTPCRAQSHLRLV</sequence>
<protein>
    <submittedName>
        <fullName evidence="2">Uncharacterized protein</fullName>
    </submittedName>
</protein>
<evidence type="ECO:0000256" key="1">
    <source>
        <dbReference type="SAM" id="MobiDB-lite"/>
    </source>
</evidence>
<dbReference type="EMBL" id="JAHRIO010087962">
    <property type="protein sequence ID" value="MEQ2186950.1"/>
    <property type="molecule type" value="Genomic_DNA"/>
</dbReference>
<comment type="caution">
    <text evidence="2">The sequence shown here is derived from an EMBL/GenBank/DDBJ whole genome shotgun (WGS) entry which is preliminary data.</text>
</comment>
<organism evidence="2 3">
    <name type="scientific">Goodea atripinnis</name>
    <dbReference type="NCBI Taxonomy" id="208336"/>
    <lineage>
        <taxon>Eukaryota</taxon>
        <taxon>Metazoa</taxon>
        <taxon>Chordata</taxon>
        <taxon>Craniata</taxon>
        <taxon>Vertebrata</taxon>
        <taxon>Euteleostomi</taxon>
        <taxon>Actinopterygii</taxon>
        <taxon>Neopterygii</taxon>
        <taxon>Teleostei</taxon>
        <taxon>Neoteleostei</taxon>
        <taxon>Acanthomorphata</taxon>
        <taxon>Ovalentaria</taxon>
        <taxon>Atherinomorphae</taxon>
        <taxon>Cyprinodontiformes</taxon>
        <taxon>Goodeidae</taxon>
        <taxon>Goodea</taxon>
    </lineage>
</organism>
<evidence type="ECO:0000313" key="2">
    <source>
        <dbReference type="EMBL" id="MEQ2186950.1"/>
    </source>
</evidence>
<keyword evidence="3" id="KW-1185">Reference proteome</keyword>
<dbReference type="Proteomes" id="UP001476798">
    <property type="component" value="Unassembled WGS sequence"/>
</dbReference>
<feature type="non-terminal residue" evidence="2">
    <location>
        <position position="169"/>
    </location>
</feature>
<accession>A0ABV0PTW8</accession>
<evidence type="ECO:0000313" key="3">
    <source>
        <dbReference type="Proteomes" id="UP001476798"/>
    </source>
</evidence>
<name>A0ABV0PTW8_9TELE</name>
<feature type="region of interest" description="Disordered" evidence="1">
    <location>
        <begin position="29"/>
        <end position="64"/>
    </location>
</feature>
<gene>
    <name evidence="2" type="ORF">GOODEAATRI_034105</name>
</gene>
<proteinExistence type="predicted"/>